<proteinExistence type="predicted"/>
<dbReference type="EMBL" id="JBBNAG010000002">
    <property type="protein sequence ID" value="KAK9157415.1"/>
    <property type="molecule type" value="Genomic_DNA"/>
</dbReference>
<dbReference type="AlphaFoldDB" id="A0AAP0KSH6"/>
<dbReference type="Proteomes" id="UP001419268">
    <property type="component" value="Unassembled WGS sequence"/>
</dbReference>
<evidence type="ECO:0000313" key="2">
    <source>
        <dbReference type="EMBL" id="KAK9157415.1"/>
    </source>
</evidence>
<accession>A0AAP0KSH6</accession>
<reference evidence="2 3" key="1">
    <citation type="submission" date="2024-01" db="EMBL/GenBank/DDBJ databases">
        <title>Genome assemblies of Stephania.</title>
        <authorList>
            <person name="Yang L."/>
        </authorList>
    </citation>
    <scope>NUCLEOTIDE SEQUENCE [LARGE SCALE GENOMIC DNA]</scope>
    <source>
        <strain evidence="2">JXDWG</strain>
        <tissue evidence="2">Leaf</tissue>
    </source>
</reference>
<organism evidence="2 3">
    <name type="scientific">Stephania cephalantha</name>
    <dbReference type="NCBI Taxonomy" id="152367"/>
    <lineage>
        <taxon>Eukaryota</taxon>
        <taxon>Viridiplantae</taxon>
        <taxon>Streptophyta</taxon>
        <taxon>Embryophyta</taxon>
        <taxon>Tracheophyta</taxon>
        <taxon>Spermatophyta</taxon>
        <taxon>Magnoliopsida</taxon>
        <taxon>Ranunculales</taxon>
        <taxon>Menispermaceae</taxon>
        <taxon>Menispermoideae</taxon>
        <taxon>Cissampelideae</taxon>
        <taxon>Stephania</taxon>
    </lineage>
</organism>
<sequence length="85" mass="8689">MSRHRRQASQALPSDFNVLENEQSNKAVMVSNVLGGGHKNNNIVGIGHGGGAAVDSMTSTSSANGGHGVTNNDQVIKASPAHNPS</sequence>
<evidence type="ECO:0000256" key="1">
    <source>
        <dbReference type="SAM" id="MobiDB-lite"/>
    </source>
</evidence>
<evidence type="ECO:0000313" key="3">
    <source>
        <dbReference type="Proteomes" id="UP001419268"/>
    </source>
</evidence>
<comment type="caution">
    <text evidence="2">The sequence shown here is derived from an EMBL/GenBank/DDBJ whole genome shotgun (WGS) entry which is preliminary data.</text>
</comment>
<feature type="compositionally biased region" description="Polar residues" evidence="1">
    <location>
        <begin position="57"/>
        <end position="74"/>
    </location>
</feature>
<feature type="region of interest" description="Disordered" evidence="1">
    <location>
        <begin position="57"/>
        <end position="85"/>
    </location>
</feature>
<protein>
    <submittedName>
        <fullName evidence="2">Uncharacterized protein</fullName>
    </submittedName>
</protein>
<name>A0AAP0KSH6_9MAGN</name>
<gene>
    <name evidence="2" type="ORF">Scep_003989</name>
</gene>
<keyword evidence="3" id="KW-1185">Reference proteome</keyword>